<gene>
    <name evidence="2" type="ORF">DF3PA_160070</name>
</gene>
<evidence type="ECO:0000313" key="2">
    <source>
        <dbReference type="EMBL" id="VUX45884.1"/>
    </source>
</evidence>
<feature type="compositionally biased region" description="Polar residues" evidence="1">
    <location>
        <begin position="105"/>
        <end position="116"/>
    </location>
</feature>
<reference evidence="2" key="1">
    <citation type="submission" date="2018-11" db="EMBL/GenBank/DDBJ databases">
        <authorList>
            <person name="Onetto C."/>
        </authorList>
    </citation>
    <scope>NUCLEOTIDE SEQUENCE [LARGE SCALE GENOMIC DNA]</scope>
</reference>
<accession>A0A564WED9</accession>
<feature type="compositionally biased region" description="Low complexity" evidence="1">
    <location>
        <begin position="1"/>
        <end position="10"/>
    </location>
</feature>
<feature type="compositionally biased region" description="Low complexity" evidence="1">
    <location>
        <begin position="17"/>
        <end position="31"/>
    </location>
</feature>
<feature type="compositionally biased region" description="Polar residues" evidence="1">
    <location>
        <begin position="32"/>
        <end position="42"/>
    </location>
</feature>
<feature type="region of interest" description="Disordered" evidence="1">
    <location>
        <begin position="80"/>
        <end position="117"/>
    </location>
</feature>
<dbReference type="AlphaFoldDB" id="A0A564WED9"/>
<dbReference type="EMBL" id="UXAT02000008">
    <property type="protein sequence ID" value="VUX45884.1"/>
    <property type="molecule type" value="Genomic_DNA"/>
</dbReference>
<proteinExistence type="predicted"/>
<feature type="region of interest" description="Disordered" evidence="1">
    <location>
        <begin position="1"/>
        <end position="64"/>
    </location>
</feature>
<keyword evidence="3" id="KW-1185">Reference proteome</keyword>
<protein>
    <submittedName>
        <fullName evidence="2">Uncharacterized protein</fullName>
    </submittedName>
</protein>
<name>A0A564WED9_9PROT</name>
<dbReference type="Proteomes" id="UP000326641">
    <property type="component" value="Unassembled WGS sequence"/>
</dbReference>
<comment type="caution">
    <text evidence="2">The sequence shown here is derived from an EMBL/GenBank/DDBJ whole genome shotgun (WGS) entry which is preliminary data.</text>
</comment>
<organism evidence="2 3">
    <name type="scientific">Candidatus Defluviicoccus seviourii</name>
    <dbReference type="NCBI Taxonomy" id="2565273"/>
    <lineage>
        <taxon>Bacteria</taxon>
        <taxon>Pseudomonadati</taxon>
        <taxon>Pseudomonadota</taxon>
        <taxon>Alphaproteobacteria</taxon>
        <taxon>Rhodospirillales</taxon>
        <taxon>Rhodospirillaceae</taxon>
        <taxon>Defluviicoccus</taxon>
    </lineage>
</organism>
<feature type="compositionally biased region" description="Low complexity" evidence="1">
    <location>
        <begin position="53"/>
        <end position="64"/>
    </location>
</feature>
<evidence type="ECO:0000313" key="3">
    <source>
        <dbReference type="Proteomes" id="UP000326641"/>
    </source>
</evidence>
<evidence type="ECO:0000256" key="1">
    <source>
        <dbReference type="SAM" id="MobiDB-lite"/>
    </source>
</evidence>
<sequence>MGSPTASANSPSPPTRAPAATPMPMAWSSSSRTPRLTASWAATSLARKRATSSRRWSQRWSSAARPRTWRAPATAIPAFRKRSRRRRWPSPAAPSISEMEDAGPLTSSPRSGQQAQPIGPHLERFLEGNTSILRKTIFSVLVLIAVLSEDRVAHADHFLSQNELNTIDKLKNLRKCSLTKLCPTTVQITGKQFAVSSVDLNNDGNMEISLKATGLDYCGSGGCATTLLQLAGGKWQPIFEGYNIIVLKTMTRGYHDIVLGFRGKDFKGFDQPTQAYCWNGRKYEGCYFVEAK</sequence>